<dbReference type="CDD" id="cd04056">
    <property type="entry name" value="Peptidases_S53"/>
    <property type="match status" value="1"/>
</dbReference>
<sequence>MKRSEYSRSVRPYYYVSVVALILSAVLFTSEVALVPAKKSLAHSTGALSSQHSQALIQAGPIPPSGAYCRSQFNIDCYNPQQMRDIYNVTPLIKAGYTGKGQTIVIIDSYGSPTIEEDLKTFDAGFGLPDPPSFKIMAPLGTHTFDDSVPDDDAWALETTLDVEWAHAIAPEASIVLLTSPVDETQGIQGLPEFLKLEQYALDNHLGKIISQSWGTAENNLFAAADRHIFEDFNSFYKKAADQHVTVFATSGDYGTANNDLTGNVYPYPTVLFPGSSPYVTTVGGTELKTSTDGSYQGEVAWDVDPYVATGGGISQYYPEPAYQKQHLPGAIQRQLGGHRGTPDVAYNAYAGSSVLFYFSFRGAAKAGYYNVGGTSEGAPQWAGIAAIANQYAHCPLGFLNPKLYKLADSHAYSRDFHDITEGSNGLYGVPGYNAGPGWDLLTGWGSPNATNLVHDLARDK</sequence>
<dbReference type="InterPro" id="IPR030400">
    <property type="entry name" value="Sedolisin_dom"/>
</dbReference>
<dbReference type="AlphaFoldDB" id="A0A402B4L0"/>
<protein>
    <recommendedName>
        <fullName evidence="2">Peptidase S53 domain-containing protein</fullName>
    </recommendedName>
</protein>
<reference evidence="4" key="1">
    <citation type="submission" date="2018-12" db="EMBL/GenBank/DDBJ databases">
        <title>Tengunoibacter tsumagoiensis gen. nov., sp. nov., Dictyobacter kobayashii sp. nov., D. alpinus sp. nov., and D. joshuensis sp. nov. and description of Dictyobacteraceae fam. nov. within the order Ktedonobacterales isolated from Tengu-no-mugimeshi.</title>
        <authorList>
            <person name="Wang C.M."/>
            <person name="Zheng Y."/>
            <person name="Sakai Y."/>
            <person name="Toyoda A."/>
            <person name="Minakuchi Y."/>
            <person name="Abe K."/>
            <person name="Yokota A."/>
            <person name="Yabe S."/>
        </authorList>
    </citation>
    <scope>NUCLEOTIDE SEQUENCE [LARGE SCALE GENOMIC DNA]</scope>
    <source>
        <strain evidence="4">Uno16</strain>
    </source>
</reference>
<evidence type="ECO:0000259" key="2">
    <source>
        <dbReference type="PROSITE" id="PS51695"/>
    </source>
</evidence>
<feature type="transmembrane region" description="Helical" evidence="1">
    <location>
        <begin position="12"/>
        <end position="35"/>
    </location>
</feature>
<dbReference type="InterPro" id="IPR050819">
    <property type="entry name" value="Tripeptidyl-peptidase_I"/>
</dbReference>
<feature type="domain" description="Peptidase S53" evidence="2">
    <location>
        <begin position="77"/>
        <end position="460"/>
    </location>
</feature>
<keyword evidence="1" id="KW-1133">Transmembrane helix</keyword>
<dbReference type="InterPro" id="IPR000209">
    <property type="entry name" value="Peptidase_S8/S53_dom"/>
</dbReference>
<dbReference type="PANTHER" id="PTHR14218">
    <property type="entry name" value="PROTEASE S8 TRIPEPTIDYL PEPTIDASE I CLN2"/>
    <property type="match status" value="1"/>
</dbReference>
<gene>
    <name evidence="3" type="ORF">KDA_17540</name>
</gene>
<dbReference type="PROSITE" id="PS51695">
    <property type="entry name" value="SEDOLISIN"/>
    <property type="match status" value="1"/>
</dbReference>
<organism evidence="3 4">
    <name type="scientific">Dictyobacter alpinus</name>
    <dbReference type="NCBI Taxonomy" id="2014873"/>
    <lineage>
        <taxon>Bacteria</taxon>
        <taxon>Bacillati</taxon>
        <taxon>Chloroflexota</taxon>
        <taxon>Ktedonobacteria</taxon>
        <taxon>Ktedonobacterales</taxon>
        <taxon>Dictyobacteraceae</taxon>
        <taxon>Dictyobacter</taxon>
    </lineage>
</organism>
<dbReference type="Pfam" id="PF00082">
    <property type="entry name" value="Peptidase_S8"/>
    <property type="match status" value="1"/>
</dbReference>
<dbReference type="GO" id="GO:0004252">
    <property type="term" value="F:serine-type endopeptidase activity"/>
    <property type="evidence" value="ECO:0007669"/>
    <property type="project" value="InterPro"/>
</dbReference>
<evidence type="ECO:0000313" key="4">
    <source>
        <dbReference type="Proteomes" id="UP000287171"/>
    </source>
</evidence>
<comment type="caution">
    <text evidence="3">The sequence shown here is derived from an EMBL/GenBank/DDBJ whole genome shotgun (WGS) entry which is preliminary data.</text>
</comment>
<keyword evidence="1" id="KW-0812">Transmembrane</keyword>
<dbReference type="Proteomes" id="UP000287171">
    <property type="component" value="Unassembled WGS sequence"/>
</dbReference>
<keyword evidence="1" id="KW-0472">Membrane</keyword>
<keyword evidence="4" id="KW-1185">Reference proteome</keyword>
<dbReference type="Gene3D" id="3.40.50.200">
    <property type="entry name" value="Peptidase S8/S53 domain"/>
    <property type="match status" value="1"/>
</dbReference>
<dbReference type="EMBL" id="BIFT01000001">
    <property type="protein sequence ID" value="GCE26270.1"/>
    <property type="molecule type" value="Genomic_DNA"/>
</dbReference>
<dbReference type="PANTHER" id="PTHR14218:SF15">
    <property type="entry name" value="TRIPEPTIDYL-PEPTIDASE 1"/>
    <property type="match status" value="1"/>
</dbReference>
<name>A0A402B4L0_9CHLR</name>
<dbReference type="RefSeq" id="WP_126626751.1">
    <property type="nucleotide sequence ID" value="NZ_BIFT01000001.1"/>
</dbReference>
<evidence type="ECO:0000256" key="1">
    <source>
        <dbReference type="SAM" id="Phobius"/>
    </source>
</evidence>
<proteinExistence type="predicted"/>
<dbReference type="GO" id="GO:0006508">
    <property type="term" value="P:proteolysis"/>
    <property type="evidence" value="ECO:0007669"/>
    <property type="project" value="InterPro"/>
</dbReference>
<accession>A0A402B4L0</accession>
<dbReference type="OrthoDB" id="263396at2"/>
<dbReference type="GO" id="GO:0008240">
    <property type="term" value="F:tripeptidyl-peptidase activity"/>
    <property type="evidence" value="ECO:0007669"/>
    <property type="project" value="TreeGrafter"/>
</dbReference>
<dbReference type="InterPro" id="IPR036852">
    <property type="entry name" value="Peptidase_S8/S53_dom_sf"/>
</dbReference>
<evidence type="ECO:0000313" key="3">
    <source>
        <dbReference type="EMBL" id="GCE26270.1"/>
    </source>
</evidence>
<dbReference type="SUPFAM" id="SSF52743">
    <property type="entry name" value="Subtilisin-like"/>
    <property type="match status" value="1"/>
</dbReference>